<dbReference type="SMART" id="SM00065">
    <property type="entry name" value="GAF"/>
    <property type="match status" value="1"/>
</dbReference>
<dbReference type="SUPFAM" id="SSF55781">
    <property type="entry name" value="GAF domain-like"/>
    <property type="match status" value="1"/>
</dbReference>
<sequence length="341" mass="37236">MPPAPLPIGEADRIAALRSYEILDTEAETVFDNLVSFASKLTKAPIALVSLVDSERQWFKARTGLDAAETPRELSFCAHAILDPSQPLVVEDAERDPRFSDNPLVLGEAGIRFYAGVPLVNPQGHALGTLCIADRQARVLEEDQREALLRLAETVSTALELRRAMNQARLLAMTDGLTGIGNRPFLLDSLDRALGRLRRHGESFALLYVDLDGFKRVNDVQGHLIGDHVLREVAATLRACLRAEDVAARIGGDEFAILLSGPDLHADLAAERIRGEVKARMDEKRWPVTVSVGAVTFHECPDDLEEAMAAADELMYEAKFAGKNCVSHSAYRRAAVPPVAA</sequence>
<dbReference type="Pfam" id="PF00990">
    <property type="entry name" value="GGDEF"/>
    <property type="match status" value="1"/>
</dbReference>
<dbReference type="EMBL" id="JAGIZB010000025">
    <property type="protein sequence ID" value="MBP0447077.1"/>
    <property type="molecule type" value="Genomic_DNA"/>
</dbReference>
<keyword evidence="3" id="KW-1185">Reference proteome</keyword>
<dbReference type="InterPro" id="IPR029016">
    <property type="entry name" value="GAF-like_dom_sf"/>
</dbReference>
<dbReference type="PROSITE" id="PS50887">
    <property type="entry name" value="GGDEF"/>
    <property type="match status" value="1"/>
</dbReference>
<gene>
    <name evidence="2" type="ORF">J8J14_20075</name>
</gene>
<dbReference type="Gene3D" id="3.30.450.40">
    <property type="match status" value="1"/>
</dbReference>
<dbReference type="PANTHER" id="PTHR43102">
    <property type="entry name" value="SLR1143 PROTEIN"/>
    <property type="match status" value="1"/>
</dbReference>
<comment type="caution">
    <text evidence="2">The sequence shown here is derived from an EMBL/GenBank/DDBJ whole genome shotgun (WGS) entry which is preliminary data.</text>
</comment>
<dbReference type="RefSeq" id="WP_209381346.1">
    <property type="nucleotide sequence ID" value="NZ_JAGIZB010000025.1"/>
</dbReference>
<dbReference type="InterPro" id="IPR043128">
    <property type="entry name" value="Rev_trsase/Diguanyl_cyclase"/>
</dbReference>
<dbReference type="Gene3D" id="3.30.70.270">
    <property type="match status" value="1"/>
</dbReference>
<feature type="domain" description="GGDEF" evidence="1">
    <location>
        <begin position="202"/>
        <end position="331"/>
    </location>
</feature>
<dbReference type="CDD" id="cd01949">
    <property type="entry name" value="GGDEF"/>
    <property type="match status" value="1"/>
</dbReference>
<organism evidence="2 3">
    <name type="scientific">Pararoseomonas baculiformis</name>
    <dbReference type="NCBI Taxonomy" id="2820812"/>
    <lineage>
        <taxon>Bacteria</taxon>
        <taxon>Pseudomonadati</taxon>
        <taxon>Pseudomonadota</taxon>
        <taxon>Alphaproteobacteria</taxon>
        <taxon>Acetobacterales</taxon>
        <taxon>Acetobacteraceae</taxon>
        <taxon>Pararoseomonas</taxon>
    </lineage>
</organism>
<accession>A0ABS4AJ67</accession>
<evidence type="ECO:0000313" key="3">
    <source>
        <dbReference type="Proteomes" id="UP000681594"/>
    </source>
</evidence>
<reference evidence="2 3" key="1">
    <citation type="submission" date="2021-03" db="EMBL/GenBank/DDBJ databases">
        <authorList>
            <person name="So Y."/>
        </authorList>
    </citation>
    <scope>NUCLEOTIDE SEQUENCE [LARGE SCALE GENOMIC DNA]</scope>
    <source>
        <strain evidence="2 3">SSH11</strain>
    </source>
</reference>
<dbReference type="NCBIfam" id="TIGR00254">
    <property type="entry name" value="GGDEF"/>
    <property type="match status" value="1"/>
</dbReference>
<name>A0ABS4AJ67_9PROT</name>
<evidence type="ECO:0000259" key="1">
    <source>
        <dbReference type="PROSITE" id="PS50887"/>
    </source>
</evidence>
<dbReference type="InterPro" id="IPR003018">
    <property type="entry name" value="GAF"/>
</dbReference>
<evidence type="ECO:0000313" key="2">
    <source>
        <dbReference type="EMBL" id="MBP0447077.1"/>
    </source>
</evidence>
<dbReference type="InterPro" id="IPR029787">
    <property type="entry name" value="Nucleotide_cyclase"/>
</dbReference>
<dbReference type="SUPFAM" id="SSF55073">
    <property type="entry name" value="Nucleotide cyclase"/>
    <property type="match status" value="1"/>
</dbReference>
<dbReference type="PANTHER" id="PTHR43102:SF2">
    <property type="entry name" value="GAF DOMAIN-CONTAINING PROTEIN"/>
    <property type="match status" value="1"/>
</dbReference>
<dbReference type="Proteomes" id="UP000681594">
    <property type="component" value="Unassembled WGS sequence"/>
</dbReference>
<proteinExistence type="predicted"/>
<dbReference type="Pfam" id="PF01590">
    <property type="entry name" value="GAF"/>
    <property type="match status" value="1"/>
</dbReference>
<dbReference type="InterPro" id="IPR000160">
    <property type="entry name" value="GGDEF_dom"/>
</dbReference>
<dbReference type="SMART" id="SM00267">
    <property type="entry name" value="GGDEF"/>
    <property type="match status" value="1"/>
</dbReference>
<protein>
    <submittedName>
        <fullName evidence="2">Sensor domain-containing diguanylate cyclase</fullName>
    </submittedName>
</protein>